<dbReference type="Pfam" id="PF01805">
    <property type="entry name" value="Surp"/>
    <property type="match status" value="1"/>
</dbReference>
<feature type="region of interest" description="Disordered" evidence="2">
    <location>
        <begin position="744"/>
        <end position="836"/>
    </location>
</feature>
<feature type="compositionally biased region" description="Basic and acidic residues" evidence="2">
    <location>
        <begin position="768"/>
        <end position="778"/>
    </location>
</feature>
<feature type="region of interest" description="Disordered" evidence="2">
    <location>
        <begin position="1471"/>
        <end position="1497"/>
    </location>
</feature>
<organism evidence="5 6">
    <name type="scientific">Cucurbita argyrosperma subsp. sororia</name>
    <dbReference type="NCBI Taxonomy" id="37648"/>
    <lineage>
        <taxon>Eukaryota</taxon>
        <taxon>Viridiplantae</taxon>
        <taxon>Streptophyta</taxon>
        <taxon>Embryophyta</taxon>
        <taxon>Tracheophyta</taxon>
        <taxon>Spermatophyta</taxon>
        <taxon>Magnoliopsida</taxon>
        <taxon>eudicotyledons</taxon>
        <taxon>Gunneridae</taxon>
        <taxon>Pentapetalae</taxon>
        <taxon>rosids</taxon>
        <taxon>fabids</taxon>
        <taxon>Cucurbitales</taxon>
        <taxon>Cucurbitaceae</taxon>
        <taxon>Cucurbiteae</taxon>
        <taxon>Cucurbita</taxon>
    </lineage>
</organism>
<feature type="region of interest" description="Disordered" evidence="2">
    <location>
        <begin position="1"/>
        <end position="86"/>
    </location>
</feature>
<feature type="compositionally biased region" description="Pro residues" evidence="2">
    <location>
        <begin position="29"/>
        <end position="58"/>
    </location>
</feature>
<feature type="region of interest" description="Disordered" evidence="2">
    <location>
        <begin position="445"/>
        <end position="512"/>
    </location>
</feature>
<dbReference type="GO" id="GO:0003723">
    <property type="term" value="F:RNA binding"/>
    <property type="evidence" value="ECO:0007669"/>
    <property type="project" value="InterPro"/>
</dbReference>
<feature type="region of interest" description="Disordered" evidence="2">
    <location>
        <begin position="679"/>
        <end position="707"/>
    </location>
</feature>
<feature type="region of interest" description="Disordered" evidence="2">
    <location>
        <begin position="1191"/>
        <end position="1217"/>
    </location>
</feature>
<feature type="compositionally biased region" description="Basic residues" evidence="2">
    <location>
        <begin position="779"/>
        <end position="795"/>
    </location>
</feature>
<protein>
    <submittedName>
        <fullName evidence="5">Zinc finger CCCH domain-containing protein 55</fullName>
    </submittedName>
</protein>
<dbReference type="GO" id="GO:0008270">
    <property type="term" value="F:zinc ion binding"/>
    <property type="evidence" value="ECO:0007669"/>
    <property type="project" value="UniProtKB-KW"/>
</dbReference>
<feature type="compositionally biased region" description="Polar residues" evidence="2">
    <location>
        <begin position="681"/>
        <end position="699"/>
    </location>
</feature>
<dbReference type="InterPro" id="IPR052650">
    <property type="entry name" value="Zinc_finger_CCCH"/>
</dbReference>
<proteinExistence type="predicted"/>
<dbReference type="InterPro" id="IPR000061">
    <property type="entry name" value="Surp"/>
</dbReference>
<dbReference type="PROSITE" id="PS50103">
    <property type="entry name" value="ZF_C3H1"/>
    <property type="match status" value="1"/>
</dbReference>
<evidence type="ECO:0000259" key="3">
    <source>
        <dbReference type="PROSITE" id="PS50103"/>
    </source>
</evidence>
<dbReference type="PANTHER" id="PTHR36886:SF7">
    <property type="entry name" value="EXPRESSED PROTEIN"/>
    <property type="match status" value="1"/>
</dbReference>
<feature type="region of interest" description="Disordered" evidence="2">
    <location>
        <begin position="289"/>
        <end position="308"/>
    </location>
</feature>
<feature type="region of interest" description="Disordered" evidence="2">
    <location>
        <begin position="193"/>
        <end position="264"/>
    </location>
</feature>
<feature type="compositionally biased region" description="Basic and acidic residues" evidence="2">
    <location>
        <begin position="863"/>
        <end position="873"/>
    </location>
</feature>
<feature type="domain" description="C3H1-type" evidence="3">
    <location>
        <begin position="839"/>
        <end position="866"/>
    </location>
</feature>
<feature type="compositionally biased region" description="Polar residues" evidence="2">
    <location>
        <begin position="1"/>
        <end position="13"/>
    </location>
</feature>
<feature type="region of interest" description="Disordered" evidence="2">
    <location>
        <begin position="863"/>
        <end position="897"/>
    </location>
</feature>
<dbReference type="InterPro" id="IPR000571">
    <property type="entry name" value="Znf_CCCH"/>
</dbReference>
<evidence type="ECO:0000313" key="5">
    <source>
        <dbReference type="EMBL" id="KAG6587592.1"/>
    </source>
</evidence>
<feature type="compositionally biased region" description="Polar residues" evidence="2">
    <location>
        <begin position="1073"/>
        <end position="1090"/>
    </location>
</feature>
<feature type="domain" description="SURP motif" evidence="4">
    <location>
        <begin position="353"/>
        <end position="401"/>
    </location>
</feature>
<evidence type="ECO:0000313" key="6">
    <source>
        <dbReference type="Proteomes" id="UP000685013"/>
    </source>
</evidence>
<feature type="region of interest" description="Disordered" evidence="2">
    <location>
        <begin position="923"/>
        <end position="945"/>
    </location>
</feature>
<evidence type="ECO:0000256" key="1">
    <source>
        <dbReference type="PROSITE-ProRule" id="PRU00723"/>
    </source>
</evidence>
<keyword evidence="6" id="KW-1185">Reference proteome</keyword>
<feature type="compositionally biased region" description="Low complexity" evidence="2">
    <location>
        <begin position="254"/>
        <end position="264"/>
    </location>
</feature>
<feature type="compositionally biased region" description="Basic residues" evidence="2">
    <location>
        <begin position="758"/>
        <end position="767"/>
    </location>
</feature>
<feature type="region of interest" description="Disordered" evidence="2">
    <location>
        <begin position="609"/>
        <end position="634"/>
    </location>
</feature>
<feature type="region of interest" description="Disordered" evidence="2">
    <location>
        <begin position="130"/>
        <end position="176"/>
    </location>
</feature>
<dbReference type="PROSITE" id="PS50128">
    <property type="entry name" value="SURP"/>
    <property type="match status" value="1"/>
</dbReference>
<feature type="region of interest" description="Disordered" evidence="2">
    <location>
        <begin position="1073"/>
        <end position="1106"/>
    </location>
</feature>
<feature type="compositionally biased region" description="Pro residues" evidence="2">
    <location>
        <begin position="232"/>
        <end position="253"/>
    </location>
</feature>
<feature type="non-terminal residue" evidence="5">
    <location>
        <position position="1"/>
    </location>
</feature>
<dbReference type="Proteomes" id="UP000685013">
    <property type="component" value="Chromosome 11"/>
</dbReference>
<name>A0AAV6MST8_9ROSI</name>
<dbReference type="EMBL" id="JAGKQH010000011">
    <property type="protein sequence ID" value="KAG6587592.1"/>
    <property type="molecule type" value="Genomic_DNA"/>
</dbReference>
<dbReference type="GO" id="GO:0006396">
    <property type="term" value="P:RNA processing"/>
    <property type="evidence" value="ECO:0007669"/>
    <property type="project" value="InterPro"/>
</dbReference>
<evidence type="ECO:0000256" key="2">
    <source>
        <dbReference type="SAM" id="MobiDB-lite"/>
    </source>
</evidence>
<dbReference type="PANTHER" id="PTHR36886">
    <property type="entry name" value="PROTEIN FRIGIDA-ESSENTIAL 1"/>
    <property type="match status" value="1"/>
</dbReference>
<keyword evidence="1" id="KW-0863">Zinc-finger</keyword>
<feature type="compositionally biased region" description="Basic residues" evidence="2">
    <location>
        <begin position="803"/>
        <end position="819"/>
    </location>
</feature>
<feature type="compositionally biased region" description="Basic and acidic residues" evidence="2">
    <location>
        <begin position="1478"/>
        <end position="1494"/>
    </location>
</feature>
<feature type="compositionally biased region" description="Pro residues" evidence="2">
    <location>
        <begin position="139"/>
        <end position="155"/>
    </location>
</feature>
<keyword evidence="1" id="KW-0862">Zinc</keyword>
<gene>
    <name evidence="5" type="ORF">SDJN03_16157</name>
</gene>
<keyword evidence="1" id="KW-0479">Metal-binding</keyword>
<reference evidence="5 6" key="1">
    <citation type="journal article" date="2021" name="Hortic Res">
        <title>The domestication of Cucurbita argyrosperma as revealed by the genome of its wild relative.</title>
        <authorList>
            <person name="Barrera-Redondo J."/>
            <person name="Sanchez-de la Vega G."/>
            <person name="Aguirre-Liguori J.A."/>
            <person name="Castellanos-Morales G."/>
            <person name="Gutierrez-Guerrero Y.T."/>
            <person name="Aguirre-Dugua X."/>
            <person name="Aguirre-Planter E."/>
            <person name="Tenaillon M.I."/>
            <person name="Lira-Saade R."/>
            <person name="Eguiarte L.E."/>
        </authorList>
    </citation>
    <scope>NUCLEOTIDE SEQUENCE [LARGE SCALE GENOMIC DNA]</scope>
    <source>
        <strain evidence="5">JBR-2021</strain>
    </source>
</reference>
<feature type="compositionally biased region" description="Polar residues" evidence="2">
    <location>
        <begin position="165"/>
        <end position="176"/>
    </location>
</feature>
<sequence>MYGQPNYGSQFGQGPQKPWPPAYQQRAVAPPPPPPPTSYIQPGPPIPSRPITQQPPAPQLQAGQPLHLSQSGSHGPPPPPLCQRPSIQVLSGGITNIHQTYFHTFPPVRGSTQVSQFNSNAQQNVQLSHSGVQNTHHVLPPPPRLPPPPPRPLHAPSPDLLRPPQFSTTVPLHPRSQGQTLYGVRINPPLQQGGLQIFPSIPQHPSTSNFPTPPSFGGLMQSNLGESHLLPVAPPPPPSSPPPIPPSPPPPTSPSSSIPNSDSSNLLCQIEVDPSSTIHCSKRLKAFENDPVVPSPSHLGDNRPKHDKHRNLEGGIGLMMGSKVDNEILSDKDYVQVLPPSPPKPKDDRIVRKIEVLCQLIASNGSSFEDATRHKEFGNPEFQFLFGGEPGSESAIGHEYFLWMKKKYSLACKNKEMKEKSPSRSLSIEPQSEYLTVSAASISPANSDMEMGDDITPAARGEETGRLVQIQSYKRKSRKEEHDVKDQLQGPEDLQRCSREKEKEAEDGGPKLLLGHEKSVSVAACQVHIPVRISAGLSEPPLGNNFESSVTRSQNGKNLSGEVAAFEATNSSQSAALVAGGSPFRLIQDYSSDENSESDEESHLKDVRFVAASPSTPVSSKTSDKDTDQLTNLGSKGSCQVELSYAPTCEYSMPESGAHFLSEPPKLVFDANEANVRKTGNEQSCNNQRNQIGTSTSPKSLDALNGRSVDVVQDTDKLRKENDEEKVKLGSSPVKIDEFGRLVREGGSDSDSDDSLYIRRHKNRRARSSSESRSPVDRRRGRRSPWRRRERRSRSRSWSPRNQRGRGRGRGRSRSRSRSRSPVSRRTNQFNNENMRRDKGMMRKCFDFQRGRCYRGASCRYVHHEPSKNDGSRLQRSKHHDVHPTSKNIGSREDTMNASRDISDLGHIKVEIQECIQHSVSPKHDAHAWNTDSPTRDVNRCQSSRDGTSLVEEDLINSKPAGAVHIHVNNNGQETEKSYEQCSVVASSQCMSNADTEKFSGDISTSMLTSAENSVAQQSNMLVSELLTANSYSRPMDGSFVSNLLPDQVTVLTTNKAPECELFPDKTSSINEQFDASSASQPPTTSQFLSESPVPKQFSATAPGCANDDAHSLRALPPPPPLLPHMISHVTSAEVPISAPYSFVPQNASFPSKSSLPGDFHPHQDFVSIQPSNDHSTPLLPPRRLYDSALAPTTTKDGMPMQFHQSNLSQGSDLGSQSVMKSQPLELHSHSKIGESPLQEPCRAPMHMDEIRSITPVATNRPSLPFGFPSFSNEENFGRTSVEMNSSSFFPRRNFNDQSMPFTDANRMQFSDDNFPPSEFRSSFSQFHPYSRFQQPFYASQPAHDGLLRDSSQIGTMSRHYLDPSIRNHPSLPPDFRGLGVTTYHNPYASTFEKPLSSTYSSNILNFGNDAPSGDIRDSTFNASNARVDGQGANYVGSRLTTASPNSTKPLGKLLPSPGGDQYDPLFDSMEPSSPIIKKSDRGQKLEKTRESHMTTRLGSSHKLLDVEENNKHKEVVAVASTTSLDNDEFGETADAEAGAVEDDFDDEANLSGEIEIDQVKSSEKSKKSKGSRSLRLFRIAIADFVKEILKPSWRQGNMSKEAFKTIVKKTVDKVSGAMKSHQIPKSQAKINRYIDSSQQKLTKLVMGYVDKYVKS</sequence>
<evidence type="ECO:0000259" key="4">
    <source>
        <dbReference type="PROSITE" id="PS50128"/>
    </source>
</evidence>
<feature type="compositionally biased region" description="Basic and acidic residues" evidence="2">
    <location>
        <begin position="493"/>
        <end position="512"/>
    </location>
</feature>
<feature type="compositionally biased region" description="Polar residues" evidence="2">
    <location>
        <begin position="1203"/>
        <end position="1217"/>
    </location>
</feature>
<feature type="zinc finger region" description="C3H1-type" evidence="1">
    <location>
        <begin position="839"/>
        <end position="866"/>
    </location>
</feature>
<accession>A0AAV6MST8</accession>
<comment type="caution">
    <text evidence="5">The sequence shown here is derived from an EMBL/GenBank/DDBJ whole genome shotgun (WGS) entry which is preliminary data.</text>
</comment>